<dbReference type="Pfam" id="PF05036">
    <property type="entry name" value="SPOR"/>
    <property type="match status" value="1"/>
</dbReference>
<keyword evidence="7" id="KW-1185">Reference proteome</keyword>
<feature type="domain" description="SPOR" evidence="5">
    <location>
        <begin position="413"/>
        <end position="493"/>
    </location>
</feature>
<dbReference type="AlphaFoldDB" id="A0A5R9GNL2"/>
<dbReference type="RefSeq" id="WP_138239154.1">
    <property type="nucleotide sequence ID" value="NZ_VBRY01000006.1"/>
</dbReference>
<dbReference type="Proteomes" id="UP000306585">
    <property type="component" value="Unassembled WGS sequence"/>
</dbReference>
<dbReference type="PROSITE" id="PS51724">
    <property type="entry name" value="SPOR"/>
    <property type="match status" value="1"/>
</dbReference>
<dbReference type="InterPro" id="IPR056203">
    <property type="entry name" value="Cds6_C"/>
</dbReference>
<feature type="compositionally biased region" description="Basic and acidic residues" evidence="3">
    <location>
        <begin position="134"/>
        <end position="275"/>
    </location>
</feature>
<organism evidence="6 7">
    <name type="scientific">Mariprofundus erugo</name>
    <dbReference type="NCBI Taxonomy" id="2528639"/>
    <lineage>
        <taxon>Bacteria</taxon>
        <taxon>Pseudomonadati</taxon>
        <taxon>Pseudomonadota</taxon>
        <taxon>Candidatius Mariprofundia</taxon>
        <taxon>Mariprofundales</taxon>
        <taxon>Mariprofundaceae</taxon>
        <taxon>Mariprofundus</taxon>
    </lineage>
</organism>
<dbReference type="GO" id="GO:0042834">
    <property type="term" value="F:peptidoglycan binding"/>
    <property type="evidence" value="ECO:0007669"/>
    <property type="project" value="InterPro"/>
</dbReference>
<sequence>MPALWLALWLVATPAFAGITHQQAYQMLKTGDAPMVATLPKGEREILMATLAMEEGHSSEVIDILSSPNVGKDPVAARLRAEAYRRQSVSAAMRAGRYAHAMSEDIGKLKQAGIGLDAANQRLQAFLDRVDQQGEAERQAAEKQAAERQAAERQAAERQAAERQAAERQAAEKQAAEKQAAEKQAAEKQAAEKQAAEKQAAEKQAAERQAAERQAAERQAAERQAAEKQAAEKQAAEKQAAERQAAERQAAERQAAERQAAERQAAERQAAERQADAQLLDSVTQAVTEWRRDWESRNTDAYLLHYHKAFRSGKYNYASWAAYKRQVNAGKSFIHIDISRITLISSLVKIDQGEAVLVEFRQQYKSNNYTANSRKRLYLVRKSADQPWLILAEGNGELRPREAVARSMAGQPSASSTAWVINLASYDSRSAAEKMAEALTLPDEIQASVYTTVAKGKQVHRVRAGSYASRAEANDAMASICPDLGFRDCWLEQAESN</sequence>
<reference evidence="6 7" key="1">
    <citation type="journal article" date="2019" name="Appl. Environ. Microbiol.">
        <title>Environmental Evidence and Genomic Insight of Iron-oxidizing Bacteria Preference Towards More Corrosion Resistant Stainless Steel at Higher Salinities.</title>
        <authorList>
            <person name="Garrison C.E."/>
            <person name="Price K.A."/>
            <person name="Field E.K."/>
        </authorList>
    </citation>
    <scope>NUCLEOTIDE SEQUENCE [LARGE SCALE GENOMIC DNA]</scope>
    <source>
        <strain evidence="6 7">P3</strain>
    </source>
</reference>
<evidence type="ECO:0000313" key="6">
    <source>
        <dbReference type="EMBL" id="TLS67238.1"/>
    </source>
</evidence>
<evidence type="ECO:0000259" key="5">
    <source>
        <dbReference type="PROSITE" id="PS51724"/>
    </source>
</evidence>
<dbReference type="InterPro" id="IPR036680">
    <property type="entry name" value="SPOR-like_sf"/>
</dbReference>
<evidence type="ECO:0000256" key="3">
    <source>
        <dbReference type="SAM" id="MobiDB-lite"/>
    </source>
</evidence>
<keyword evidence="4" id="KW-0732">Signal</keyword>
<comment type="caution">
    <text evidence="6">The sequence shown here is derived from an EMBL/GenBank/DDBJ whole genome shotgun (WGS) entry which is preliminary data.</text>
</comment>
<comment type="function">
    <text evidence="1">Might have a role in establishing the nucleoid structure of elementary bodies.</text>
</comment>
<evidence type="ECO:0000313" key="7">
    <source>
        <dbReference type="Proteomes" id="UP000306585"/>
    </source>
</evidence>
<feature type="region of interest" description="Disordered" evidence="3">
    <location>
        <begin position="134"/>
        <end position="277"/>
    </location>
</feature>
<evidence type="ECO:0000256" key="2">
    <source>
        <dbReference type="ARBA" id="ARBA00008424"/>
    </source>
</evidence>
<dbReference type="GO" id="GO:0003677">
    <property type="term" value="F:DNA binding"/>
    <property type="evidence" value="ECO:0007669"/>
    <property type="project" value="InterPro"/>
</dbReference>
<comment type="similarity">
    <text evidence="2">Belongs to the histone H1/H5 family. HCT subfamily.</text>
</comment>
<dbReference type="GO" id="GO:0030527">
    <property type="term" value="F:structural constituent of chromatin"/>
    <property type="evidence" value="ECO:0007669"/>
    <property type="project" value="InterPro"/>
</dbReference>
<dbReference type="SUPFAM" id="SSF110997">
    <property type="entry name" value="Sporulation related repeat"/>
    <property type="match status" value="1"/>
</dbReference>
<dbReference type="PANTHER" id="PTHR10004">
    <property type="entry name" value="OS06G0538200 PROTEIN"/>
    <property type="match status" value="1"/>
</dbReference>
<accession>A0A5R9GNL2</accession>
<dbReference type="InterPro" id="IPR009970">
    <property type="entry name" value="HC2"/>
</dbReference>
<dbReference type="InterPro" id="IPR007730">
    <property type="entry name" value="SPOR-like_dom"/>
</dbReference>
<evidence type="ECO:0000256" key="1">
    <source>
        <dbReference type="ARBA" id="ARBA00002344"/>
    </source>
</evidence>
<dbReference type="Gene3D" id="3.30.70.1070">
    <property type="entry name" value="Sporulation related repeat"/>
    <property type="match status" value="1"/>
</dbReference>
<feature type="signal peptide" evidence="4">
    <location>
        <begin position="1"/>
        <end position="17"/>
    </location>
</feature>
<dbReference type="Pfam" id="PF24125">
    <property type="entry name" value="Cds6_C"/>
    <property type="match status" value="1"/>
</dbReference>
<protein>
    <recommendedName>
        <fullName evidence="5">SPOR domain-containing protein</fullName>
    </recommendedName>
</protein>
<dbReference type="EMBL" id="VBRY01000006">
    <property type="protein sequence ID" value="TLS67238.1"/>
    <property type="molecule type" value="Genomic_DNA"/>
</dbReference>
<evidence type="ECO:0000256" key="4">
    <source>
        <dbReference type="SAM" id="SignalP"/>
    </source>
</evidence>
<name>A0A5R9GNL2_9PROT</name>
<proteinExistence type="inferred from homology"/>
<dbReference type="GO" id="GO:0030261">
    <property type="term" value="P:chromosome condensation"/>
    <property type="evidence" value="ECO:0007669"/>
    <property type="project" value="InterPro"/>
</dbReference>
<feature type="chain" id="PRO_5024287731" description="SPOR domain-containing protein" evidence="4">
    <location>
        <begin position="18"/>
        <end position="497"/>
    </location>
</feature>
<gene>
    <name evidence="6" type="ORF">FEF65_07300</name>
</gene>
<dbReference type="Pfam" id="PF07382">
    <property type="entry name" value="HC2"/>
    <property type="match status" value="1"/>
</dbReference>
<dbReference type="InterPro" id="IPR032710">
    <property type="entry name" value="NTF2-like_dom_sf"/>
</dbReference>
<dbReference type="PANTHER" id="PTHR10004:SF8">
    <property type="entry name" value="OS06G0538200 PROTEIN"/>
    <property type="match status" value="1"/>
</dbReference>
<dbReference type="SUPFAM" id="SSF54427">
    <property type="entry name" value="NTF2-like"/>
    <property type="match status" value="1"/>
</dbReference>